<comment type="caution">
    <text evidence="1">The sequence shown here is derived from an EMBL/GenBank/DDBJ whole genome shotgun (WGS) entry which is preliminary data.</text>
</comment>
<dbReference type="Proteomes" id="UP000589036">
    <property type="component" value="Unassembled WGS sequence"/>
</dbReference>
<organism evidence="1 2">
    <name type="scientific">Spinactinospora alkalitolerans</name>
    <dbReference type="NCBI Taxonomy" id="687207"/>
    <lineage>
        <taxon>Bacteria</taxon>
        <taxon>Bacillati</taxon>
        <taxon>Actinomycetota</taxon>
        <taxon>Actinomycetes</taxon>
        <taxon>Streptosporangiales</taxon>
        <taxon>Nocardiopsidaceae</taxon>
        <taxon>Spinactinospora</taxon>
    </lineage>
</organism>
<dbReference type="EMBL" id="JACCCC010000001">
    <property type="protein sequence ID" value="NYE46419.1"/>
    <property type="molecule type" value="Genomic_DNA"/>
</dbReference>
<evidence type="ECO:0000313" key="1">
    <source>
        <dbReference type="EMBL" id="NYE46419.1"/>
    </source>
</evidence>
<gene>
    <name evidence="1" type="ORF">HDA32_001539</name>
</gene>
<name>A0A852TR05_9ACTN</name>
<evidence type="ECO:0000313" key="2">
    <source>
        <dbReference type="Proteomes" id="UP000589036"/>
    </source>
</evidence>
<sequence>MNRARARIRAEAEAVAADPAEARAVLDDVEPLRPW</sequence>
<accession>A0A852TR05</accession>
<dbReference type="AlphaFoldDB" id="A0A852TR05"/>
<proteinExistence type="predicted"/>
<protein>
    <submittedName>
        <fullName evidence="1">Uncharacterized protein</fullName>
    </submittedName>
</protein>
<reference evidence="1 2" key="1">
    <citation type="submission" date="2020-07" db="EMBL/GenBank/DDBJ databases">
        <title>Sequencing the genomes of 1000 actinobacteria strains.</title>
        <authorList>
            <person name="Klenk H.-P."/>
        </authorList>
    </citation>
    <scope>NUCLEOTIDE SEQUENCE [LARGE SCALE GENOMIC DNA]</scope>
    <source>
        <strain evidence="1 2">CXB654</strain>
    </source>
</reference>
<keyword evidence="2" id="KW-1185">Reference proteome</keyword>